<dbReference type="InterPro" id="IPR011044">
    <property type="entry name" value="Quino_amine_DH_bsu"/>
</dbReference>
<keyword evidence="3" id="KW-1185">Reference proteome</keyword>
<protein>
    <submittedName>
        <fullName evidence="2">Uncharacterized protein</fullName>
    </submittedName>
</protein>
<dbReference type="Gene3D" id="2.130.10.10">
    <property type="entry name" value="YVTN repeat-like/Quinoprotein amine dehydrogenase"/>
    <property type="match status" value="1"/>
</dbReference>
<organism evidence="2 3">
    <name type="scientific">Rubrimonas cliftonensis</name>
    <dbReference type="NCBI Taxonomy" id="89524"/>
    <lineage>
        <taxon>Bacteria</taxon>
        <taxon>Pseudomonadati</taxon>
        <taxon>Pseudomonadota</taxon>
        <taxon>Alphaproteobacteria</taxon>
        <taxon>Rhodobacterales</taxon>
        <taxon>Paracoccaceae</taxon>
        <taxon>Rubrimonas</taxon>
    </lineage>
</organism>
<dbReference type="EMBL" id="FNQM01000014">
    <property type="protein sequence ID" value="SEA84352.1"/>
    <property type="molecule type" value="Genomic_DNA"/>
</dbReference>
<feature type="chain" id="PRO_5011753984" evidence="1">
    <location>
        <begin position="26"/>
        <end position="621"/>
    </location>
</feature>
<reference evidence="2 3" key="1">
    <citation type="submission" date="2016-10" db="EMBL/GenBank/DDBJ databases">
        <authorList>
            <person name="de Groot N.N."/>
        </authorList>
    </citation>
    <scope>NUCLEOTIDE SEQUENCE [LARGE SCALE GENOMIC DNA]</scope>
    <source>
        <strain evidence="2 3">DSM 15345</strain>
    </source>
</reference>
<dbReference type="InterPro" id="IPR015943">
    <property type="entry name" value="WD40/YVTN_repeat-like_dom_sf"/>
</dbReference>
<name>A0A1H4EJC4_9RHOB</name>
<accession>A0A1H4EJC4</accession>
<gene>
    <name evidence="2" type="ORF">SAMN05444370_1143</name>
</gene>
<dbReference type="RefSeq" id="WP_093255255.1">
    <property type="nucleotide sequence ID" value="NZ_FNQM01000014.1"/>
</dbReference>
<dbReference type="OrthoDB" id="7765923at2"/>
<feature type="signal peptide" evidence="1">
    <location>
        <begin position="1"/>
        <end position="25"/>
    </location>
</feature>
<proteinExistence type="predicted"/>
<sequence>MTQVRLFGGTLAALIIAASAGASWAEQLASLTASLSLRDPVSGVVVKAEGGAPVRLRVALTDPATGRPPRGIDLLGWVRPVERGDAGCARAAQNFRATRRIPLGAVDLNSLLVVALNRDATLSVVDPALDLYSSNMVAAHRLETMPAAMAIDDRHMRAVFAWPGSGRIEAARLTGPESETLVDELPGVAALTVSRRGDIWAGDSAGRLHRIAPDGARMSALQLGRGPVEIRHRLDDADDTLGAFTAEGEAVMLDATTGETLMRARFSAPIADVSFFGGVGAIAVMAHSAAAELRFHDAPEMAFAIPLGAPFARISTGPDARIGVVWSPGDAIVALIDMALGRVVQSIELIDATVSEVAFTDHRAFILSHDGGFIGAIDLAAVAVGSAATVQRSDMGARSARPVVEQGPSRLLAPLPPRPQVLAVDAERQTAWLAEEVGATVEMPPMRSIRLRGGQPQAVAVAERRFEEVEPGVFETVWAFAPGAQELVLTTYTGQLSTCLPFEVSGHAQREALTPVRLSRASSAAPIAGAEHEIALHVIGPDDAALPVRRLTLAFPSMVSSWAGRVVAEADSTGVLRATVTLPHAGPYTVHPLDLPSPLALSAALVIKAVETAADETGETR</sequence>
<evidence type="ECO:0000313" key="2">
    <source>
        <dbReference type="EMBL" id="SEA84352.1"/>
    </source>
</evidence>
<evidence type="ECO:0000313" key="3">
    <source>
        <dbReference type="Proteomes" id="UP000198703"/>
    </source>
</evidence>
<dbReference type="Proteomes" id="UP000198703">
    <property type="component" value="Unassembled WGS sequence"/>
</dbReference>
<dbReference type="SUPFAM" id="SSF50969">
    <property type="entry name" value="YVTN repeat-like/Quinoprotein amine dehydrogenase"/>
    <property type="match status" value="1"/>
</dbReference>
<dbReference type="AlphaFoldDB" id="A0A1H4EJC4"/>
<keyword evidence="1" id="KW-0732">Signal</keyword>
<dbReference type="STRING" id="89524.SAMN05444370_1143"/>
<evidence type="ECO:0000256" key="1">
    <source>
        <dbReference type="SAM" id="SignalP"/>
    </source>
</evidence>